<gene>
    <name evidence="1" type="ORF">CK203_093528</name>
</gene>
<proteinExistence type="predicted"/>
<evidence type="ECO:0008006" key="3">
    <source>
        <dbReference type="Google" id="ProtNLM"/>
    </source>
</evidence>
<sequence>MQRELQSMKWNFQDRELLCVDKAMRERERERERRKGEEAGDQESIAFRGLRQGDPLSPFLLTLVENVLSRLMIRAEETGLTEGFLWEGTRLEVSEWLLSYLGLPLGGNPKTIGFWDPVVERISRRLDGQRSWEVWFREDFFEKYCSLREMALEVPRKRNGLWHKVIASIYGTHPNGWDAKMVVRWSHRCPWKAIAQVFQDFSPFVRLVVGNGERIRFLGRSLVG</sequence>
<evidence type="ECO:0000313" key="1">
    <source>
        <dbReference type="EMBL" id="RVW31049.1"/>
    </source>
</evidence>
<comment type="caution">
    <text evidence="1">The sequence shown here is derived from an EMBL/GenBank/DDBJ whole genome shotgun (WGS) entry which is preliminary data.</text>
</comment>
<accession>A0A438D6F6</accession>
<evidence type="ECO:0000313" key="2">
    <source>
        <dbReference type="Proteomes" id="UP000288805"/>
    </source>
</evidence>
<reference evidence="1 2" key="1">
    <citation type="journal article" date="2018" name="PLoS Genet.">
        <title>Population sequencing reveals clonal diversity and ancestral inbreeding in the grapevine cultivar Chardonnay.</title>
        <authorList>
            <person name="Roach M.J."/>
            <person name="Johnson D.L."/>
            <person name="Bohlmann J."/>
            <person name="van Vuuren H.J."/>
            <person name="Jones S.J."/>
            <person name="Pretorius I.S."/>
            <person name="Schmidt S.A."/>
            <person name="Borneman A.R."/>
        </authorList>
    </citation>
    <scope>NUCLEOTIDE SEQUENCE [LARGE SCALE GENOMIC DNA]</scope>
    <source>
        <strain evidence="2">cv. Chardonnay</strain>
        <tissue evidence="1">Leaf</tissue>
    </source>
</reference>
<dbReference type="Proteomes" id="UP000288805">
    <property type="component" value="Unassembled WGS sequence"/>
</dbReference>
<dbReference type="EMBL" id="QGNW01001772">
    <property type="protein sequence ID" value="RVW31049.1"/>
    <property type="molecule type" value="Genomic_DNA"/>
</dbReference>
<name>A0A438D6F6_VITVI</name>
<organism evidence="1 2">
    <name type="scientific">Vitis vinifera</name>
    <name type="common">Grape</name>
    <dbReference type="NCBI Taxonomy" id="29760"/>
    <lineage>
        <taxon>Eukaryota</taxon>
        <taxon>Viridiplantae</taxon>
        <taxon>Streptophyta</taxon>
        <taxon>Embryophyta</taxon>
        <taxon>Tracheophyta</taxon>
        <taxon>Spermatophyta</taxon>
        <taxon>Magnoliopsida</taxon>
        <taxon>eudicotyledons</taxon>
        <taxon>Gunneridae</taxon>
        <taxon>Pentapetalae</taxon>
        <taxon>rosids</taxon>
        <taxon>Vitales</taxon>
        <taxon>Vitaceae</taxon>
        <taxon>Viteae</taxon>
        <taxon>Vitis</taxon>
    </lineage>
</organism>
<dbReference type="AlphaFoldDB" id="A0A438D6F6"/>
<protein>
    <recommendedName>
        <fullName evidence="3">Reverse transcriptase domain-containing protein</fullName>
    </recommendedName>
</protein>